<sequence length="93" mass="10082">MLRRESSVRDPSGVSGIPVEESVDCVKAVRCIKREGPTPDDPDQGLSLNSHVSHSCVIHEQVNASTQPTLSSGMHPKSCVCCSSEVFRVDEFI</sequence>
<accession>A0A4Y2S6L0</accession>
<organism evidence="3 5">
    <name type="scientific">Araneus ventricosus</name>
    <name type="common">Orbweaver spider</name>
    <name type="synonym">Epeira ventricosa</name>
    <dbReference type="NCBI Taxonomy" id="182803"/>
    <lineage>
        <taxon>Eukaryota</taxon>
        <taxon>Metazoa</taxon>
        <taxon>Ecdysozoa</taxon>
        <taxon>Arthropoda</taxon>
        <taxon>Chelicerata</taxon>
        <taxon>Arachnida</taxon>
        <taxon>Araneae</taxon>
        <taxon>Araneomorphae</taxon>
        <taxon>Entelegynae</taxon>
        <taxon>Araneoidea</taxon>
        <taxon>Araneidae</taxon>
        <taxon>Araneus</taxon>
    </lineage>
</organism>
<dbReference type="Proteomes" id="UP000499080">
    <property type="component" value="Unassembled WGS sequence"/>
</dbReference>
<evidence type="ECO:0000313" key="2">
    <source>
        <dbReference type="EMBL" id="GBN82857.1"/>
    </source>
</evidence>
<protein>
    <submittedName>
        <fullName evidence="3">Uncharacterized protein</fullName>
    </submittedName>
</protein>
<proteinExistence type="predicted"/>
<evidence type="ECO:0000313" key="1">
    <source>
        <dbReference type="EMBL" id="GBN82799.1"/>
    </source>
</evidence>
<dbReference type="EMBL" id="BGPR01019763">
    <property type="protein sequence ID" value="GBN82870.1"/>
    <property type="molecule type" value="Genomic_DNA"/>
</dbReference>
<comment type="caution">
    <text evidence="3">The sequence shown here is derived from an EMBL/GenBank/DDBJ whole genome shotgun (WGS) entry which is preliminary data.</text>
</comment>
<gene>
    <name evidence="1" type="ORF">AVEN_102370_1</name>
    <name evidence="2" type="ORF">AVEN_196254_1</name>
    <name evidence="3" type="ORF">AVEN_268092_1</name>
    <name evidence="4" type="ORF">AVEN_75770_1</name>
</gene>
<dbReference type="EMBL" id="BGPR01019761">
    <property type="protein sequence ID" value="GBN82860.1"/>
    <property type="molecule type" value="Genomic_DNA"/>
</dbReference>
<keyword evidence="5" id="KW-1185">Reference proteome</keyword>
<dbReference type="EMBL" id="BGPR01019736">
    <property type="protein sequence ID" value="GBN82799.1"/>
    <property type="molecule type" value="Genomic_DNA"/>
</dbReference>
<dbReference type="EMBL" id="BGPR01019759">
    <property type="protein sequence ID" value="GBN82857.1"/>
    <property type="molecule type" value="Genomic_DNA"/>
</dbReference>
<name>A0A4Y2S6L0_ARAVE</name>
<reference evidence="3 5" key="1">
    <citation type="journal article" date="2019" name="Sci. Rep.">
        <title>Orb-weaving spider Araneus ventricosus genome elucidates the spidroin gene catalogue.</title>
        <authorList>
            <person name="Kono N."/>
            <person name="Nakamura H."/>
            <person name="Ohtoshi R."/>
            <person name="Moran D.A.P."/>
            <person name="Shinohara A."/>
            <person name="Yoshida Y."/>
            <person name="Fujiwara M."/>
            <person name="Mori M."/>
            <person name="Tomita M."/>
            <person name="Arakawa K."/>
        </authorList>
    </citation>
    <scope>NUCLEOTIDE SEQUENCE [LARGE SCALE GENOMIC DNA]</scope>
</reference>
<evidence type="ECO:0000313" key="5">
    <source>
        <dbReference type="Proteomes" id="UP000499080"/>
    </source>
</evidence>
<evidence type="ECO:0000313" key="4">
    <source>
        <dbReference type="EMBL" id="GBN82870.1"/>
    </source>
</evidence>
<dbReference type="AlphaFoldDB" id="A0A4Y2S6L0"/>
<evidence type="ECO:0000313" key="3">
    <source>
        <dbReference type="EMBL" id="GBN82860.1"/>
    </source>
</evidence>